<evidence type="ECO:0000313" key="1">
    <source>
        <dbReference type="Proteomes" id="UP000887579"/>
    </source>
</evidence>
<accession>A0AC34GY12</accession>
<organism evidence="1 2">
    <name type="scientific">Panagrolaimus sp. ES5</name>
    <dbReference type="NCBI Taxonomy" id="591445"/>
    <lineage>
        <taxon>Eukaryota</taxon>
        <taxon>Metazoa</taxon>
        <taxon>Ecdysozoa</taxon>
        <taxon>Nematoda</taxon>
        <taxon>Chromadorea</taxon>
        <taxon>Rhabditida</taxon>
        <taxon>Tylenchina</taxon>
        <taxon>Panagrolaimomorpha</taxon>
        <taxon>Panagrolaimoidea</taxon>
        <taxon>Panagrolaimidae</taxon>
        <taxon>Panagrolaimus</taxon>
    </lineage>
</organism>
<name>A0AC34GY12_9BILA</name>
<proteinExistence type="predicted"/>
<dbReference type="WBParaSite" id="ES5_v2.g9908.t1">
    <property type="protein sequence ID" value="ES5_v2.g9908.t1"/>
    <property type="gene ID" value="ES5_v2.g9908"/>
</dbReference>
<sequence>MAETVHRPLQAACNGGGGSVERVDYGSAKAYADQVRTWVGQTQMWMLEQQRFMLQNMRPMYPMPTGQIMNLQPQNIGIPQGAGAGRNGGIARRIMFRIGLNGNGMEPQFQTIITQEYQIPSFAKRAAAEMLDFLLLFFFKMVFVYFLVELELVDIDQYVKILSDDVDLSALIDITQGLFHLELCSKVVCGIIEAYCISFGIWSYPAGCTPGKYLMRIQVVSCINILPVPGSPNRVTISRHPTVPFGNSLIRALIKNSIFNVLFPLNTLLYFFSYNRAVYDVVAKTVVVSF</sequence>
<protein>
    <submittedName>
        <fullName evidence="2">RDD domain-containing protein</fullName>
    </submittedName>
</protein>
<dbReference type="Proteomes" id="UP000887579">
    <property type="component" value="Unplaced"/>
</dbReference>
<evidence type="ECO:0000313" key="2">
    <source>
        <dbReference type="WBParaSite" id="ES5_v2.g9908.t1"/>
    </source>
</evidence>
<reference evidence="2" key="1">
    <citation type="submission" date="2022-11" db="UniProtKB">
        <authorList>
            <consortium name="WormBaseParasite"/>
        </authorList>
    </citation>
    <scope>IDENTIFICATION</scope>
</reference>